<dbReference type="AlphaFoldDB" id="R7VU55"/>
<proteinExistence type="predicted"/>
<evidence type="ECO:0000256" key="1">
    <source>
        <dbReference type="ARBA" id="ARBA00000900"/>
    </source>
</evidence>
<evidence type="ECO:0000256" key="4">
    <source>
        <dbReference type="ARBA" id="ARBA00022723"/>
    </source>
</evidence>
<dbReference type="SUPFAM" id="SSF57850">
    <property type="entry name" value="RING/U-box"/>
    <property type="match status" value="1"/>
</dbReference>
<organism evidence="12">
    <name type="scientific">Columba livia</name>
    <name type="common">Rock dove</name>
    <dbReference type="NCBI Taxonomy" id="8932"/>
    <lineage>
        <taxon>Eukaryota</taxon>
        <taxon>Metazoa</taxon>
        <taxon>Chordata</taxon>
        <taxon>Craniata</taxon>
        <taxon>Vertebrata</taxon>
        <taxon>Euteleostomi</taxon>
        <taxon>Archelosauria</taxon>
        <taxon>Archosauria</taxon>
        <taxon>Dinosauria</taxon>
        <taxon>Saurischia</taxon>
        <taxon>Theropoda</taxon>
        <taxon>Coelurosauria</taxon>
        <taxon>Aves</taxon>
        <taxon>Neognathae</taxon>
        <taxon>Neoaves</taxon>
        <taxon>Columbimorphae</taxon>
        <taxon>Columbiformes</taxon>
        <taxon>Columbidae</taxon>
        <taxon>Columba</taxon>
    </lineage>
</organism>
<dbReference type="PROSITE" id="PS00518">
    <property type="entry name" value="ZF_RING_1"/>
    <property type="match status" value="1"/>
</dbReference>
<protein>
    <recommendedName>
        <fullName evidence="2">RING-type E3 ubiquitin transferase</fullName>
        <ecNumber evidence="2">2.3.2.27</ecNumber>
    </recommendedName>
</protein>
<dbReference type="PROSITE" id="PS50089">
    <property type="entry name" value="ZF_RING_2"/>
    <property type="match status" value="1"/>
</dbReference>
<dbReference type="Gene3D" id="3.30.40.10">
    <property type="entry name" value="Zinc/RING finger domain, C3HC4 (zinc finger)"/>
    <property type="match status" value="1"/>
</dbReference>
<evidence type="ECO:0000256" key="2">
    <source>
        <dbReference type="ARBA" id="ARBA00012483"/>
    </source>
</evidence>
<dbReference type="GO" id="GO:0006513">
    <property type="term" value="P:protein monoubiquitination"/>
    <property type="evidence" value="ECO:0007669"/>
    <property type="project" value="TreeGrafter"/>
</dbReference>
<keyword evidence="5 9" id="KW-0863">Zinc-finger</keyword>
<name>R7VU55_COLLI</name>
<keyword evidence="6" id="KW-0862">Zinc</keyword>
<dbReference type="EC" id="2.3.2.27" evidence="2"/>
<dbReference type="GO" id="GO:0000209">
    <property type="term" value="P:protein polyubiquitination"/>
    <property type="evidence" value="ECO:0007669"/>
    <property type="project" value="TreeGrafter"/>
</dbReference>
<dbReference type="EMBL" id="KB376765">
    <property type="protein sequence ID" value="EMC88394.1"/>
    <property type="molecule type" value="Genomic_DNA"/>
</dbReference>
<dbReference type="InterPro" id="IPR017907">
    <property type="entry name" value="Znf_RING_CS"/>
</dbReference>
<reference evidence="12" key="1">
    <citation type="journal article" date="2013" name="Science">
        <title>Genomic diversity and evolution of the head crest in the rock pigeon.</title>
        <authorList>
            <person name="Shapiro M.D."/>
            <person name="Kronenberg Z."/>
            <person name="Li C."/>
            <person name="Domyan E.T."/>
            <person name="Pan H."/>
            <person name="Campbell M."/>
            <person name="Tan H."/>
            <person name="Huff C.D."/>
            <person name="Hu H."/>
            <person name="Vickrey A.I."/>
            <person name="Nielsen S.C."/>
            <person name="Stringham S.A."/>
            <person name="Hu H."/>
            <person name="Willerslev E."/>
            <person name="Gilbert M.T."/>
            <person name="Yandell M."/>
            <person name="Zhang G."/>
            <person name="Wang J."/>
        </authorList>
    </citation>
    <scope>NUCLEOTIDE SEQUENCE [LARGE SCALE GENOMIC DNA]</scope>
    <source>
        <tissue evidence="12">Blood</tissue>
    </source>
</reference>
<evidence type="ECO:0000256" key="10">
    <source>
        <dbReference type="SAM" id="MobiDB-lite"/>
    </source>
</evidence>
<feature type="domain" description="RING-type" evidence="11">
    <location>
        <begin position="9"/>
        <end position="47"/>
    </location>
</feature>
<dbReference type="SMART" id="SM00184">
    <property type="entry name" value="RING"/>
    <property type="match status" value="1"/>
</dbReference>
<evidence type="ECO:0000256" key="6">
    <source>
        <dbReference type="ARBA" id="ARBA00022833"/>
    </source>
</evidence>
<evidence type="ECO:0000259" key="11">
    <source>
        <dbReference type="PROSITE" id="PS50089"/>
    </source>
</evidence>
<dbReference type="InterPro" id="IPR013083">
    <property type="entry name" value="Znf_RING/FYVE/PHD"/>
</dbReference>
<keyword evidence="3" id="KW-0808">Transferase</keyword>
<dbReference type="PANTHER" id="PTHR46077">
    <property type="entry name" value="E3 UBIQUITIN-PROTEIN LIGASE TOPORS"/>
    <property type="match status" value="1"/>
</dbReference>
<gene>
    <name evidence="12" type="ORF">A306_02775</name>
</gene>
<dbReference type="PANTHER" id="PTHR46077:SF1">
    <property type="entry name" value="TOP1 BINDING ARGININE_SERINE RICH PROTEIN, E3 UBIQUITIN LIGASE"/>
    <property type="match status" value="1"/>
</dbReference>
<evidence type="ECO:0000256" key="7">
    <source>
        <dbReference type="ARBA" id="ARBA00023015"/>
    </source>
</evidence>
<keyword evidence="4" id="KW-0479">Metal-binding</keyword>
<dbReference type="Pfam" id="PF13923">
    <property type="entry name" value="zf-C3HC4_2"/>
    <property type="match status" value="1"/>
</dbReference>
<evidence type="ECO:0000256" key="5">
    <source>
        <dbReference type="ARBA" id="ARBA00022771"/>
    </source>
</evidence>
<evidence type="ECO:0000256" key="3">
    <source>
        <dbReference type="ARBA" id="ARBA00022679"/>
    </source>
</evidence>
<keyword evidence="7" id="KW-0805">Transcription regulation</keyword>
<comment type="catalytic activity">
    <reaction evidence="1">
        <text>S-ubiquitinyl-[E2 ubiquitin-conjugating enzyme]-L-cysteine + [acceptor protein]-L-lysine = [E2 ubiquitin-conjugating enzyme]-L-cysteine + N(6)-ubiquitinyl-[acceptor protein]-L-lysine.</text>
        <dbReference type="EC" id="2.3.2.27"/>
    </reaction>
</comment>
<keyword evidence="8" id="KW-0804">Transcription</keyword>
<dbReference type="InterPro" id="IPR001841">
    <property type="entry name" value="Znf_RING"/>
</dbReference>
<evidence type="ECO:0000256" key="9">
    <source>
        <dbReference type="PROSITE-ProRule" id="PRU00175"/>
    </source>
</evidence>
<evidence type="ECO:0000256" key="8">
    <source>
        <dbReference type="ARBA" id="ARBA00023163"/>
    </source>
</evidence>
<evidence type="ECO:0000313" key="12">
    <source>
        <dbReference type="EMBL" id="EMC88394.1"/>
    </source>
</evidence>
<dbReference type="GO" id="GO:0061630">
    <property type="term" value="F:ubiquitin protein ligase activity"/>
    <property type="evidence" value="ECO:0007669"/>
    <property type="project" value="UniProtKB-EC"/>
</dbReference>
<sequence>MATEAEWSCPICHNAEDEVAYVTPCMHQFCLGCILRSAKRRSSCPLCMQTAKTIIYSVWSEEDFLEMDVPQSSDPSADGHEDEQGAYVAGLQPQVWAGLFRDSGEILEPLVSWVNEVLQGPFWWEVAVAQGTIIATLCRYGLDEEALVRELQPFLHDQTETFVRQLIDVAAERCSEQILRQLELLEPRAAQEQQDDHTASPGPTVSPVEPPAPTVSLAGPPAPSPRAQEEPHEEPGQAVAGPPTPGQHRWHQGRASSWGTHWEKIVPLASLKPLIFGLCCHPLHVAFCLLTGDCQLMEVLKLYVHRKQGGKRNVPVPFSPSQIHGLSSPAPCPPNVQPQIMNILSITSGVHQGHAFCPAYFSGTTAGTFDKEAKGHGHQRAEKEVTAEQEEATICPLTLFLSAGSPFMPAQPGTWVAAQLTWSAALSATTC</sequence>
<feature type="region of interest" description="Disordered" evidence="10">
    <location>
        <begin position="189"/>
        <end position="255"/>
    </location>
</feature>
<accession>R7VU55</accession>
<dbReference type="GO" id="GO:0008270">
    <property type="term" value="F:zinc ion binding"/>
    <property type="evidence" value="ECO:0007669"/>
    <property type="project" value="UniProtKB-KW"/>
</dbReference>